<name>A0A8W7PIR4_ANOCL</name>
<proteinExistence type="predicted"/>
<dbReference type="EnsemblMetazoa" id="ACOM032443-RA">
    <property type="protein sequence ID" value="ACOM032443-PA.1"/>
    <property type="gene ID" value="ACOM032443"/>
</dbReference>
<accession>A0A8W7PIR4</accession>
<dbReference type="AlphaFoldDB" id="A0A8W7PIR4"/>
<protein>
    <submittedName>
        <fullName evidence="2">Uncharacterized protein</fullName>
    </submittedName>
</protein>
<organism evidence="2">
    <name type="scientific">Anopheles coluzzii</name>
    <name type="common">African malaria mosquito</name>
    <dbReference type="NCBI Taxonomy" id="1518534"/>
    <lineage>
        <taxon>Eukaryota</taxon>
        <taxon>Metazoa</taxon>
        <taxon>Ecdysozoa</taxon>
        <taxon>Arthropoda</taxon>
        <taxon>Hexapoda</taxon>
        <taxon>Insecta</taxon>
        <taxon>Pterygota</taxon>
        <taxon>Neoptera</taxon>
        <taxon>Endopterygota</taxon>
        <taxon>Diptera</taxon>
        <taxon>Nematocera</taxon>
        <taxon>Culicoidea</taxon>
        <taxon>Culicidae</taxon>
        <taxon>Anophelinae</taxon>
        <taxon>Anopheles</taxon>
    </lineage>
</organism>
<evidence type="ECO:0000313" key="2">
    <source>
        <dbReference type="EnsemblMetazoa" id="ACOM032443-PA.1"/>
    </source>
</evidence>
<evidence type="ECO:0000256" key="1">
    <source>
        <dbReference type="SAM" id="MobiDB-lite"/>
    </source>
</evidence>
<sequence length="189" mass="19075">MPSRPTPHSATVMPNRALSAGPPFRKTGSSFFAWNVSIFLRNDSGSLSEIITGGSGWCAKPACAHSSLGGFGGSGEVLEKGPVPMAFTAWMRSLYVVSGCSSPISSMLLQLDRPAVLAGVVVGALAAAWFCPLPPLAEWAGLAAATALPNLLSTKFVAADGSSSASVDAALPTDASSSSSSSSSSYSSS</sequence>
<feature type="region of interest" description="Disordered" evidence="1">
    <location>
        <begin position="166"/>
        <end position="189"/>
    </location>
</feature>
<reference evidence="2" key="1">
    <citation type="submission" date="2022-08" db="UniProtKB">
        <authorList>
            <consortium name="EnsemblMetazoa"/>
        </authorList>
    </citation>
    <scope>IDENTIFICATION</scope>
</reference>
<dbReference type="Proteomes" id="UP000075882">
    <property type="component" value="Unassembled WGS sequence"/>
</dbReference>